<comment type="caution">
    <text evidence="1">The sequence shown here is derived from an EMBL/GenBank/DDBJ whole genome shotgun (WGS) entry which is preliminary data.</text>
</comment>
<sequence>MEDFYDKVIKYKKEKELTYSDLGKIINVTGDTFRMAVSRKTLSDQRKEKILNHIKSEQNEQNRNRSGLFLFKDGVKVSLEEMISFITINIKEIKKSGELEFLIEAINTVENIDRYNTLSSEIEKIKSLLERNKEFLK</sequence>
<dbReference type="Proteomes" id="UP001597062">
    <property type="component" value="Unassembled WGS sequence"/>
</dbReference>
<evidence type="ECO:0000313" key="2">
    <source>
        <dbReference type="Proteomes" id="UP001597062"/>
    </source>
</evidence>
<protein>
    <submittedName>
        <fullName evidence="1">Uncharacterized protein</fullName>
    </submittedName>
</protein>
<accession>A0ABW3JPG5</accession>
<dbReference type="RefSeq" id="WP_386105562.1">
    <property type="nucleotide sequence ID" value="NZ_JBHTJR010000022.1"/>
</dbReference>
<dbReference type="EMBL" id="JBHTJR010000022">
    <property type="protein sequence ID" value="MFD0992355.1"/>
    <property type="molecule type" value="Genomic_DNA"/>
</dbReference>
<proteinExistence type="predicted"/>
<gene>
    <name evidence="1" type="ORF">ACFQ1U_03990</name>
</gene>
<evidence type="ECO:0000313" key="1">
    <source>
        <dbReference type="EMBL" id="MFD0992355.1"/>
    </source>
</evidence>
<name>A0ABW3JPG5_9FLAO</name>
<organism evidence="1 2">
    <name type="scientific">Tenacibaculum geojense</name>
    <dbReference type="NCBI Taxonomy" id="915352"/>
    <lineage>
        <taxon>Bacteria</taxon>
        <taxon>Pseudomonadati</taxon>
        <taxon>Bacteroidota</taxon>
        <taxon>Flavobacteriia</taxon>
        <taxon>Flavobacteriales</taxon>
        <taxon>Flavobacteriaceae</taxon>
        <taxon>Tenacibaculum</taxon>
    </lineage>
</organism>
<reference evidence="2" key="1">
    <citation type="journal article" date="2019" name="Int. J. Syst. Evol. Microbiol.">
        <title>The Global Catalogue of Microorganisms (GCM) 10K type strain sequencing project: providing services to taxonomists for standard genome sequencing and annotation.</title>
        <authorList>
            <consortium name="The Broad Institute Genomics Platform"/>
            <consortium name="The Broad Institute Genome Sequencing Center for Infectious Disease"/>
            <person name="Wu L."/>
            <person name="Ma J."/>
        </authorList>
    </citation>
    <scope>NUCLEOTIDE SEQUENCE [LARGE SCALE GENOMIC DNA]</scope>
    <source>
        <strain evidence="2">CCUG 60527</strain>
    </source>
</reference>
<keyword evidence="2" id="KW-1185">Reference proteome</keyword>